<organism evidence="2 3">
    <name type="scientific">Albula glossodonta</name>
    <name type="common">roundjaw bonefish</name>
    <dbReference type="NCBI Taxonomy" id="121402"/>
    <lineage>
        <taxon>Eukaryota</taxon>
        <taxon>Metazoa</taxon>
        <taxon>Chordata</taxon>
        <taxon>Craniata</taxon>
        <taxon>Vertebrata</taxon>
        <taxon>Euteleostomi</taxon>
        <taxon>Actinopterygii</taxon>
        <taxon>Neopterygii</taxon>
        <taxon>Teleostei</taxon>
        <taxon>Albuliformes</taxon>
        <taxon>Albulidae</taxon>
        <taxon>Albula</taxon>
    </lineage>
</organism>
<name>A0A8T2NZE2_9TELE</name>
<feature type="region of interest" description="Disordered" evidence="1">
    <location>
        <begin position="1"/>
        <end position="41"/>
    </location>
</feature>
<dbReference type="EMBL" id="JAFBMS010000026">
    <property type="protein sequence ID" value="KAG9342778.1"/>
    <property type="molecule type" value="Genomic_DNA"/>
</dbReference>
<evidence type="ECO:0000256" key="1">
    <source>
        <dbReference type="SAM" id="MobiDB-lite"/>
    </source>
</evidence>
<dbReference type="Proteomes" id="UP000824540">
    <property type="component" value="Unassembled WGS sequence"/>
</dbReference>
<dbReference type="AlphaFoldDB" id="A0A8T2NZE2"/>
<comment type="caution">
    <text evidence="2">The sequence shown here is derived from an EMBL/GenBank/DDBJ whole genome shotgun (WGS) entry which is preliminary data.</text>
</comment>
<accession>A0A8T2NZE2</accession>
<sequence>MIGEREARDKGSSLYPAVGEAPRPLALGVKRNDPGQSSLPFSTAISLSFEWRFAGVRARLRGPLVPLERDTQSQESAEGQGPSGARPGLGQAEPSQVRARAGAGAFAPQRKEKNSALAEGGQKNEAEKSDQLSGPPQAAARRLATRFDHLWDTVNPQGETCGLCLEPDSNTSEVHHGVLIATATRGGLDRGGGAAEGPLEEHRINNLGYPPTTTNQN</sequence>
<feature type="compositionally biased region" description="Basic and acidic residues" evidence="1">
    <location>
        <begin position="1"/>
        <end position="11"/>
    </location>
</feature>
<protein>
    <submittedName>
        <fullName evidence="2">Uncharacterized protein</fullName>
    </submittedName>
</protein>
<gene>
    <name evidence="2" type="ORF">JZ751_015644</name>
</gene>
<feature type="region of interest" description="Disordered" evidence="1">
    <location>
        <begin position="185"/>
        <end position="217"/>
    </location>
</feature>
<evidence type="ECO:0000313" key="3">
    <source>
        <dbReference type="Proteomes" id="UP000824540"/>
    </source>
</evidence>
<proteinExistence type="predicted"/>
<feature type="region of interest" description="Disordered" evidence="1">
    <location>
        <begin position="64"/>
        <end position="139"/>
    </location>
</feature>
<keyword evidence="3" id="KW-1185">Reference proteome</keyword>
<reference evidence="2" key="1">
    <citation type="thesis" date="2021" institute="BYU ScholarsArchive" country="Provo, UT, USA">
        <title>Applications of and Algorithms for Genome Assembly and Genomic Analyses with an Emphasis on Marine Teleosts.</title>
        <authorList>
            <person name="Pickett B.D."/>
        </authorList>
    </citation>
    <scope>NUCLEOTIDE SEQUENCE</scope>
    <source>
        <strain evidence="2">HI-2016</strain>
    </source>
</reference>
<evidence type="ECO:0000313" key="2">
    <source>
        <dbReference type="EMBL" id="KAG9342778.1"/>
    </source>
</evidence>